<sequence>MSVIFLAGVHGVGKGYLGAPVAATLEMVHHTASRLIREEKGHATWGDRKLVADIEDNQLALIHAVDRRRKSESHILLDGHFVLRSTAGDFVKLAADVFSSLRLSGVILLCDSPELIANRLFDRDGYKTAPDEIAELAAEEAKHAHDVCSALGIPLIVIESPDEALLRDAIKRLLNAAAPIHLLSSM</sequence>
<accession>A0ABU9PWL2</accession>
<dbReference type="InterPro" id="IPR027417">
    <property type="entry name" value="P-loop_NTPase"/>
</dbReference>
<gene>
    <name evidence="1" type="ORF">V8G57_13155</name>
</gene>
<protein>
    <submittedName>
        <fullName evidence="1">ATP-binding protein</fullName>
    </submittedName>
</protein>
<dbReference type="SUPFAM" id="SSF52540">
    <property type="entry name" value="P-loop containing nucleoside triphosphate hydrolases"/>
    <property type="match status" value="1"/>
</dbReference>
<keyword evidence="1" id="KW-0067">ATP-binding</keyword>
<dbReference type="GO" id="GO:0005524">
    <property type="term" value="F:ATP binding"/>
    <property type="evidence" value="ECO:0007669"/>
    <property type="project" value="UniProtKB-KW"/>
</dbReference>
<dbReference type="Proteomes" id="UP001495910">
    <property type="component" value="Unassembled WGS sequence"/>
</dbReference>
<dbReference type="Pfam" id="PF13207">
    <property type="entry name" value="AAA_17"/>
    <property type="match status" value="1"/>
</dbReference>
<keyword evidence="2" id="KW-1185">Reference proteome</keyword>
<proteinExistence type="predicted"/>
<evidence type="ECO:0000313" key="2">
    <source>
        <dbReference type="Proteomes" id="UP001495910"/>
    </source>
</evidence>
<reference evidence="1 2" key="1">
    <citation type="submission" date="2024-02" db="EMBL/GenBank/DDBJ databases">
        <title>Draft genome sequence of Collimonas sp. strain H4R21, an effective mineral-weathering bacterial strain isolated from the beech rhizosphere.</title>
        <authorList>
            <person name="Morin E."/>
            <person name="Uroz S."/>
            <person name="Leveau J.H.J."/>
            <person name="Kumar R."/>
            <person name="Rey M.W."/>
            <person name="Pham J."/>
        </authorList>
    </citation>
    <scope>NUCLEOTIDE SEQUENCE [LARGE SCALE GENOMIC DNA]</scope>
    <source>
        <strain evidence="1 2">H4R21</strain>
    </source>
</reference>
<keyword evidence="1" id="KW-0547">Nucleotide-binding</keyword>
<organism evidence="1 2">
    <name type="scientific">Collimonas rhizosphaerae</name>
    <dbReference type="NCBI Taxonomy" id="3126357"/>
    <lineage>
        <taxon>Bacteria</taxon>
        <taxon>Pseudomonadati</taxon>
        <taxon>Pseudomonadota</taxon>
        <taxon>Betaproteobacteria</taxon>
        <taxon>Burkholderiales</taxon>
        <taxon>Oxalobacteraceae</taxon>
        <taxon>Collimonas</taxon>
    </lineage>
</organism>
<dbReference type="RefSeq" id="WP_342829783.1">
    <property type="nucleotide sequence ID" value="NZ_JBANDC010000008.1"/>
</dbReference>
<comment type="caution">
    <text evidence="1">The sequence shown here is derived from an EMBL/GenBank/DDBJ whole genome shotgun (WGS) entry which is preliminary data.</text>
</comment>
<dbReference type="Gene3D" id="3.40.50.300">
    <property type="entry name" value="P-loop containing nucleotide triphosphate hydrolases"/>
    <property type="match status" value="1"/>
</dbReference>
<dbReference type="EMBL" id="JBANDC010000008">
    <property type="protein sequence ID" value="MEM4988338.1"/>
    <property type="molecule type" value="Genomic_DNA"/>
</dbReference>
<name>A0ABU9PWL2_9BURK</name>
<evidence type="ECO:0000313" key="1">
    <source>
        <dbReference type="EMBL" id="MEM4988338.1"/>
    </source>
</evidence>